<organism evidence="2 3">
    <name type="scientific">Streptomyces shaanxiensis</name>
    <dbReference type="NCBI Taxonomy" id="653357"/>
    <lineage>
        <taxon>Bacteria</taxon>
        <taxon>Bacillati</taxon>
        <taxon>Actinomycetota</taxon>
        <taxon>Actinomycetes</taxon>
        <taxon>Kitasatosporales</taxon>
        <taxon>Streptomycetaceae</taxon>
        <taxon>Streptomyces</taxon>
    </lineage>
</organism>
<evidence type="ECO:0000313" key="3">
    <source>
        <dbReference type="Proteomes" id="UP001499984"/>
    </source>
</evidence>
<dbReference type="RefSeq" id="WP_345022126.1">
    <property type="nucleotide sequence ID" value="NZ_BAAAZY010000042.1"/>
</dbReference>
<evidence type="ECO:0000256" key="1">
    <source>
        <dbReference type="SAM" id="MobiDB-lite"/>
    </source>
</evidence>
<evidence type="ECO:0000313" key="2">
    <source>
        <dbReference type="EMBL" id="GAA4090879.1"/>
    </source>
</evidence>
<sequence>MALRKKGSRHITVDGTTYRWRLRGRPTYNQGLVSSPLTYAVEHADTPGTTLVITTNQPHPSNWLGAQANPVLPSAVADSIRTARVNGWTPERPGPPFHLDQSEGFVSSH</sequence>
<protein>
    <submittedName>
        <fullName evidence="2">Uncharacterized protein</fullName>
    </submittedName>
</protein>
<feature type="region of interest" description="Disordered" evidence="1">
    <location>
        <begin position="86"/>
        <end position="109"/>
    </location>
</feature>
<dbReference type="EMBL" id="BAAAZY010000042">
    <property type="protein sequence ID" value="GAA4090879.1"/>
    <property type="molecule type" value="Genomic_DNA"/>
</dbReference>
<comment type="caution">
    <text evidence="2">The sequence shown here is derived from an EMBL/GenBank/DDBJ whole genome shotgun (WGS) entry which is preliminary data.</text>
</comment>
<proteinExistence type="predicted"/>
<gene>
    <name evidence="2" type="ORF">GCM10022233_87760</name>
</gene>
<reference evidence="3" key="1">
    <citation type="journal article" date="2019" name="Int. J. Syst. Evol. Microbiol.">
        <title>The Global Catalogue of Microorganisms (GCM) 10K type strain sequencing project: providing services to taxonomists for standard genome sequencing and annotation.</title>
        <authorList>
            <consortium name="The Broad Institute Genomics Platform"/>
            <consortium name="The Broad Institute Genome Sequencing Center for Infectious Disease"/>
            <person name="Wu L."/>
            <person name="Ma J."/>
        </authorList>
    </citation>
    <scope>NUCLEOTIDE SEQUENCE [LARGE SCALE GENOMIC DNA]</scope>
    <source>
        <strain evidence="3">JCM 16925</strain>
    </source>
</reference>
<dbReference type="Proteomes" id="UP001499984">
    <property type="component" value="Unassembled WGS sequence"/>
</dbReference>
<accession>A0ABP7WKT2</accession>
<name>A0ABP7WKT2_9ACTN</name>
<keyword evidence="3" id="KW-1185">Reference proteome</keyword>